<name>A0A8H3TY16_9TREE</name>
<dbReference type="InterPro" id="IPR007268">
    <property type="entry name" value="Rad9/Ddc1"/>
</dbReference>
<feature type="region of interest" description="Disordered" evidence="1">
    <location>
        <begin position="366"/>
        <end position="475"/>
    </location>
</feature>
<protein>
    <submittedName>
        <fullName evidence="2">Uncharacterized protein</fullName>
    </submittedName>
</protein>
<reference evidence="2" key="1">
    <citation type="submission" date="2020-07" db="EMBL/GenBank/DDBJ databases">
        <title>Draft Genome Sequence of a Deep-Sea Yeast, Naganishia (Cryptococcus) liquefaciens strain N6.</title>
        <authorList>
            <person name="Han Y.W."/>
            <person name="Kajitani R."/>
            <person name="Morimoto H."/>
            <person name="Parhat M."/>
            <person name="Tsubouchi H."/>
            <person name="Bakenova O."/>
            <person name="Ogata M."/>
            <person name="Argunhan B."/>
            <person name="Aoki R."/>
            <person name="Kajiwara S."/>
            <person name="Itoh T."/>
            <person name="Iwasaki H."/>
        </authorList>
    </citation>
    <scope>NUCLEOTIDE SEQUENCE</scope>
    <source>
        <strain evidence="2">N6</strain>
    </source>
</reference>
<dbReference type="AlphaFoldDB" id="A0A8H3TY16"/>
<feature type="compositionally biased region" description="Polar residues" evidence="1">
    <location>
        <begin position="368"/>
        <end position="388"/>
    </location>
</feature>
<dbReference type="PANTHER" id="PTHR15237">
    <property type="entry name" value="DNA REPAIR PROTEIN RAD9"/>
    <property type="match status" value="1"/>
</dbReference>
<dbReference type="InterPro" id="IPR046938">
    <property type="entry name" value="DNA_clamp_sf"/>
</dbReference>
<dbReference type="Gene3D" id="3.70.10.10">
    <property type="match status" value="1"/>
</dbReference>
<dbReference type="Pfam" id="PF04139">
    <property type="entry name" value="Rad9"/>
    <property type="match status" value="1"/>
</dbReference>
<dbReference type="OrthoDB" id="60092at2759"/>
<dbReference type="SUPFAM" id="SSF55979">
    <property type="entry name" value="DNA clamp"/>
    <property type="match status" value="1"/>
</dbReference>
<dbReference type="GO" id="GO:0031573">
    <property type="term" value="P:mitotic intra-S DNA damage checkpoint signaling"/>
    <property type="evidence" value="ECO:0007669"/>
    <property type="project" value="TreeGrafter"/>
</dbReference>
<feature type="compositionally biased region" description="Basic residues" evidence="1">
    <location>
        <begin position="119"/>
        <end position="129"/>
    </location>
</feature>
<accession>A0A8H3TY16</accession>
<sequence>MNATLQAHSLRNFKKILQCIAKFGDELQIQATHTELSLSAVNSSKSAFCLFILDADKFFHRYELTGETAQGGGGIKCRLLVKSVISVLGRNNQSQSVDTLQLQIIDAEGVAQTRNRQPPPRKKGNHRFRNAIADDEEDELDEGRTSLQARLMLVLNCKHGVVKRHSLNLSPCECLVAEVDQNACPNNFIVPARTLKDWIDHFSVSGGNATITTSSGDGGGRTGGTTIKYENELGWFFSHSEIRVKTLEANRPPAMKQYLSTEIKITPDEFDEYVIEQGPVQLAFPLREFRAAFQLAESWSIPLEVQFGNALDPMLVKVEIEGVRGEFVMATIESDAFPPEQLSIKQPLKVKNEPKVSDGHMNRAKTEANAQPGANPSKTDGSQRQTVTGIKRKRPSLALVEGQAQGVSGSNAAGSQHALGEDQDLEGRAGPDIEESHPSRHSSHDHAPADVPFDIDFQPNGTLNPLIDMNTPNLDAPQEVQQPLFFGTQDDADDDRIATRNALMQQSQAEVDALDPDELAQMLGNDDADITMDDGGEESYLGPTQHVVDDEVTDASGNRRSYHALFDD</sequence>
<evidence type="ECO:0000313" key="2">
    <source>
        <dbReference type="EMBL" id="GHJ88264.1"/>
    </source>
</evidence>
<dbReference type="GO" id="GO:0030896">
    <property type="term" value="C:checkpoint clamp complex"/>
    <property type="evidence" value="ECO:0007669"/>
    <property type="project" value="InterPro"/>
</dbReference>
<dbReference type="Proteomes" id="UP000620104">
    <property type="component" value="Unassembled WGS sequence"/>
</dbReference>
<evidence type="ECO:0000256" key="1">
    <source>
        <dbReference type="SAM" id="MobiDB-lite"/>
    </source>
</evidence>
<dbReference type="PANTHER" id="PTHR15237:SF0">
    <property type="entry name" value="CELL CYCLE CHECKPOINT CONTROL PROTEIN"/>
    <property type="match status" value="1"/>
</dbReference>
<feature type="compositionally biased region" description="Polar residues" evidence="1">
    <location>
        <begin position="405"/>
        <end position="414"/>
    </location>
</feature>
<dbReference type="EMBL" id="BLZA01000030">
    <property type="protein sequence ID" value="GHJ88264.1"/>
    <property type="molecule type" value="Genomic_DNA"/>
</dbReference>
<feature type="region of interest" description="Disordered" evidence="1">
    <location>
        <begin position="111"/>
        <end position="139"/>
    </location>
</feature>
<dbReference type="GO" id="GO:0006281">
    <property type="term" value="P:DNA repair"/>
    <property type="evidence" value="ECO:0007669"/>
    <property type="project" value="TreeGrafter"/>
</dbReference>
<comment type="caution">
    <text evidence="2">The sequence shown here is derived from an EMBL/GenBank/DDBJ whole genome shotgun (WGS) entry which is preliminary data.</text>
</comment>
<keyword evidence="3" id="KW-1185">Reference proteome</keyword>
<dbReference type="GO" id="GO:0000076">
    <property type="term" value="P:DNA replication checkpoint signaling"/>
    <property type="evidence" value="ECO:0007669"/>
    <property type="project" value="TreeGrafter"/>
</dbReference>
<feature type="compositionally biased region" description="Basic and acidic residues" evidence="1">
    <location>
        <begin position="425"/>
        <end position="448"/>
    </location>
</feature>
<evidence type="ECO:0000313" key="3">
    <source>
        <dbReference type="Proteomes" id="UP000620104"/>
    </source>
</evidence>
<dbReference type="GO" id="GO:0071479">
    <property type="term" value="P:cellular response to ionizing radiation"/>
    <property type="evidence" value="ECO:0007669"/>
    <property type="project" value="TreeGrafter"/>
</dbReference>
<gene>
    <name evidence="2" type="ORF">NliqN6_4666</name>
</gene>
<organism evidence="2 3">
    <name type="scientific">Naganishia liquefaciens</name>
    <dbReference type="NCBI Taxonomy" id="104408"/>
    <lineage>
        <taxon>Eukaryota</taxon>
        <taxon>Fungi</taxon>
        <taxon>Dikarya</taxon>
        <taxon>Basidiomycota</taxon>
        <taxon>Agaricomycotina</taxon>
        <taxon>Tremellomycetes</taxon>
        <taxon>Filobasidiales</taxon>
        <taxon>Filobasidiaceae</taxon>
        <taxon>Naganishia</taxon>
    </lineage>
</organism>
<proteinExistence type="predicted"/>